<feature type="compositionally biased region" description="Basic and acidic residues" evidence="1">
    <location>
        <begin position="353"/>
        <end position="365"/>
    </location>
</feature>
<organism evidence="2 3">
    <name type="scientific">Penicillium chermesinum</name>
    <dbReference type="NCBI Taxonomy" id="63820"/>
    <lineage>
        <taxon>Eukaryota</taxon>
        <taxon>Fungi</taxon>
        <taxon>Dikarya</taxon>
        <taxon>Ascomycota</taxon>
        <taxon>Pezizomycotina</taxon>
        <taxon>Eurotiomycetes</taxon>
        <taxon>Eurotiomycetidae</taxon>
        <taxon>Eurotiales</taxon>
        <taxon>Aspergillaceae</taxon>
        <taxon>Penicillium</taxon>
    </lineage>
</organism>
<dbReference type="AlphaFoldDB" id="A0A9W9TNI6"/>
<evidence type="ECO:0008006" key="4">
    <source>
        <dbReference type="Google" id="ProtNLM"/>
    </source>
</evidence>
<evidence type="ECO:0000256" key="1">
    <source>
        <dbReference type="SAM" id="MobiDB-lite"/>
    </source>
</evidence>
<reference evidence="2" key="1">
    <citation type="submission" date="2022-11" db="EMBL/GenBank/DDBJ databases">
        <authorList>
            <person name="Petersen C."/>
        </authorList>
    </citation>
    <scope>NUCLEOTIDE SEQUENCE</scope>
    <source>
        <strain evidence="2">IBT 19713</strain>
    </source>
</reference>
<keyword evidence="3" id="KW-1185">Reference proteome</keyword>
<feature type="compositionally biased region" description="Acidic residues" evidence="1">
    <location>
        <begin position="309"/>
        <end position="328"/>
    </location>
</feature>
<accession>A0A9W9TNI6</accession>
<dbReference type="GeneID" id="83202169"/>
<dbReference type="EMBL" id="JAPQKS010000004">
    <property type="protein sequence ID" value="KAJ5232613.1"/>
    <property type="molecule type" value="Genomic_DNA"/>
</dbReference>
<evidence type="ECO:0000313" key="3">
    <source>
        <dbReference type="Proteomes" id="UP001150941"/>
    </source>
</evidence>
<feature type="region of interest" description="Disordered" evidence="1">
    <location>
        <begin position="105"/>
        <end position="391"/>
    </location>
</feature>
<proteinExistence type="predicted"/>
<dbReference type="OrthoDB" id="448954at2759"/>
<dbReference type="PANTHER" id="PTHR47843:SF2">
    <property type="entry name" value="BTB DOMAIN-CONTAINING PROTEIN"/>
    <property type="match status" value="1"/>
</dbReference>
<gene>
    <name evidence="2" type="ORF">N7468_005569</name>
</gene>
<sequence>MGRGIRDNSIIHSPSFTFLVGPKHTKLTIQSALAEHVSKPLHNLMNNGHTRESKHRIAILEDEDVETFVAFCEYAYTGDYAVPHQQGLREDDKLRIEIPQSPLSCRHSWRQSQRSESFSSALPTAPSPPPESVDSTVLTIKPQIEAEPEPPIVEDSTAEEAAEAEKPVDTMADSPPGGDQEVPAEAQGAATTPIELVPEPERQKEQDAEPARPEPEASATNLTEAVDFDSPVRSLSTRGRKKAKRAALKKQQELQSLFVEEPPANPTPPSTPPPEPAMESSAEDAPEDVNVDEMTLENQKDEAIPVEEYPTDDAPADSGVDQEPDASEPEPVAQEWGNEAVSPSDPVTSVGEQSEHSIENDHDQEQASEPPKPIIDMSFAKQPTSSSHAPGLSLWDEFESLRYNDDRQALTHTTTEPPTTEVPYLTFHAKVYVFATRYLIPALAQLCLRKLHQDLLHISFGEEDPIDQDSDANFYDSLAARQAPMVLDLLRYAYFKTTRLEPISPTSATQLRENELRKLVVHFAACKIKELARYHPPGQSGTATPAVRPVDAIMQRAELAKPPTSLRALLDMTPELASDLVYRMM</sequence>
<reference evidence="2" key="2">
    <citation type="journal article" date="2023" name="IMA Fungus">
        <title>Comparative genomic study of the Penicillium genus elucidates a diverse pangenome and 15 lateral gene transfer events.</title>
        <authorList>
            <person name="Petersen C."/>
            <person name="Sorensen T."/>
            <person name="Nielsen M.R."/>
            <person name="Sondergaard T.E."/>
            <person name="Sorensen J.L."/>
            <person name="Fitzpatrick D.A."/>
            <person name="Frisvad J.C."/>
            <person name="Nielsen K.L."/>
        </authorList>
    </citation>
    <scope>NUCLEOTIDE SEQUENCE</scope>
    <source>
        <strain evidence="2">IBT 19713</strain>
    </source>
</reference>
<dbReference type="Proteomes" id="UP001150941">
    <property type="component" value="Unassembled WGS sequence"/>
</dbReference>
<dbReference type="RefSeq" id="XP_058330606.1">
    <property type="nucleotide sequence ID" value="XM_058474866.1"/>
</dbReference>
<feature type="compositionally biased region" description="Basic residues" evidence="1">
    <location>
        <begin position="238"/>
        <end position="248"/>
    </location>
</feature>
<name>A0A9W9TNI6_9EURO</name>
<evidence type="ECO:0000313" key="2">
    <source>
        <dbReference type="EMBL" id="KAJ5232613.1"/>
    </source>
</evidence>
<feature type="compositionally biased region" description="Basic and acidic residues" evidence="1">
    <location>
        <begin position="199"/>
        <end position="215"/>
    </location>
</feature>
<protein>
    <recommendedName>
        <fullName evidence="4">BTB domain-containing protein</fullName>
    </recommendedName>
</protein>
<comment type="caution">
    <text evidence="2">The sequence shown here is derived from an EMBL/GenBank/DDBJ whole genome shotgun (WGS) entry which is preliminary data.</text>
</comment>
<feature type="compositionally biased region" description="Acidic residues" evidence="1">
    <location>
        <begin position="281"/>
        <end position="295"/>
    </location>
</feature>
<dbReference type="PANTHER" id="PTHR47843">
    <property type="entry name" value="BTB DOMAIN-CONTAINING PROTEIN-RELATED"/>
    <property type="match status" value="1"/>
</dbReference>
<feature type="compositionally biased region" description="Pro residues" evidence="1">
    <location>
        <begin position="263"/>
        <end position="276"/>
    </location>
</feature>